<dbReference type="PROSITE" id="PS50846">
    <property type="entry name" value="HMA_2"/>
    <property type="match status" value="1"/>
</dbReference>
<keyword evidence="3" id="KW-1185">Reference proteome</keyword>
<dbReference type="AlphaFoldDB" id="A0A8J8MKB6"/>
<evidence type="ECO:0000313" key="2">
    <source>
        <dbReference type="EMBL" id="QUI23059.1"/>
    </source>
</evidence>
<dbReference type="InterPro" id="IPR036163">
    <property type="entry name" value="HMA_dom_sf"/>
</dbReference>
<dbReference type="Proteomes" id="UP000683246">
    <property type="component" value="Chromosome"/>
</dbReference>
<organism evidence="2 3">
    <name type="scientific">Vallitalea pronyensis</name>
    <dbReference type="NCBI Taxonomy" id="1348613"/>
    <lineage>
        <taxon>Bacteria</taxon>
        <taxon>Bacillati</taxon>
        <taxon>Bacillota</taxon>
        <taxon>Clostridia</taxon>
        <taxon>Lachnospirales</taxon>
        <taxon>Vallitaleaceae</taxon>
        <taxon>Vallitalea</taxon>
    </lineage>
</organism>
<name>A0A8J8MKB6_9FIRM</name>
<feature type="domain" description="HMA" evidence="1">
    <location>
        <begin position="2"/>
        <end position="67"/>
    </location>
</feature>
<gene>
    <name evidence="2" type="ORF">HZI73_12515</name>
</gene>
<dbReference type="InterPro" id="IPR006121">
    <property type="entry name" value="HMA_dom"/>
</dbReference>
<evidence type="ECO:0000313" key="3">
    <source>
        <dbReference type="Proteomes" id="UP000683246"/>
    </source>
</evidence>
<dbReference type="EMBL" id="CP058649">
    <property type="protein sequence ID" value="QUI23059.1"/>
    <property type="molecule type" value="Genomic_DNA"/>
</dbReference>
<dbReference type="Pfam" id="PF00403">
    <property type="entry name" value="HMA"/>
    <property type="match status" value="1"/>
</dbReference>
<proteinExistence type="predicted"/>
<protein>
    <submittedName>
        <fullName evidence="2">Heavy-metal-associated domain-containing protein</fullName>
    </submittedName>
</protein>
<dbReference type="Gene3D" id="3.30.70.100">
    <property type="match status" value="1"/>
</dbReference>
<reference evidence="2" key="1">
    <citation type="submission" date="2020-07" db="EMBL/GenBank/DDBJ databases">
        <title>Vallitalea pronyensis genome.</title>
        <authorList>
            <person name="Postec A."/>
        </authorList>
    </citation>
    <scope>NUCLEOTIDE SEQUENCE</scope>
    <source>
        <strain evidence="2">FatNI3</strain>
    </source>
</reference>
<dbReference type="RefSeq" id="WP_212698560.1">
    <property type="nucleotide sequence ID" value="NZ_CP058649.1"/>
</dbReference>
<accession>A0A8J8MKB6</accession>
<dbReference type="GO" id="GO:0046872">
    <property type="term" value="F:metal ion binding"/>
    <property type="evidence" value="ECO:0007669"/>
    <property type="project" value="InterPro"/>
</dbReference>
<sequence>MNHIRIRVDGIRSDTEKQQIKNALDKFEGVREVAVDPTTRSISVKFNPPSTEQEIVDCIRSTGHDPIS</sequence>
<dbReference type="KEGG" id="vpy:HZI73_12515"/>
<dbReference type="SUPFAM" id="SSF55008">
    <property type="entry name" value="HMA, heavy metal-associated domain"/>
    <property type="match status" value="1"/>
</dbReference>
<evidence type="ECO:0000259" key="1">
    <source>
        <dbReference type="PROSITE" id="PS50846"/>
    </source>
</evidence>